<dbReference type="EMBL" id="FQXO01000040">
    <property type="protein sequence ID" value="SHH65762.1"/>
    <property type="molecule type" value="Genomic_DNA"/>
</dbReference>
<accession>A0A1M5URR4</accession>
<dbReference type="Pfam" id="PF07561">
    <property type="entry name" value="DUF1540"/>
    <property type="match status" value="1"/>
</dbReference>
<evidence type="ECO:0000259" key="2">
    <source>
        <dbReference type="Pfam" id="PF07561"/>
    </source>
</evidence>
<protein>
    <recommendedName>
        <fullName evidence="2">DUF1540 domain-containing protein</fullName>
    </recommendedName>
</protein>
<evidence type="ECO:0000256" key="1">
    <source>
        <dbReference type="SAM" id="MobiDB-lite"/>
    </source>
</evidence>
<evidence type="ECO:0000313" key="3">
    <source>
        <dbReference type="EMBL" id="SHH65762.1"/>
    </source>
</evidence>
<dbReference type="AlphaFoldDB" id="A0A1M5URR4"/>
<keyword evidence="4" id="KW-1185">Reference proteome</keyword>
<proteinExistence type="predicted"/>
<name>A0A1M5URR4_9FIRM</name>
<feature type="region of interest" description="Disordered" evidence="1">
    <location>
        <begin position="39"/>
        <end position="58"/>
    </location>
</feature>
<gene>
    <name evidence="3" type="ORF">SAMN02745135_01556</name>
</gene>
<organism evidence="3 4">
    <name type="scientific">Caloranaerobacter azorensis DSM 13643</name>
    <dbReference type="NCBI Taxonomy" id="1121264"/>
    <lineage>
        <taxon>Bacteria</taxon>
        <taxon>Bacillati</taxon>
        <taxon>Bacillota</taxon>
        <taxon>Tissierellia</taxon>
        <taxon>Tissierellales</taxon>
        <taxon>Thermohalobacteraceae</taxon>
        <taxon>Caloranaerobacter</taxon>
    </lineage>
</organism>
<dbReference type="Proteomes" id="UP000183967">
    <property type="component" value="Unassembled WGS sequence"/>
</dbReference>
<feature type="domain" description="DUF1540" evidence="2">
    <location>
        <begin position="13"/>
        <end position="52"/>
    </location>
</feature>
<dbReference type="InterPro" id="IPR011437">
    <property type="entry name" value="DUF1540"/>
</dbReference>
<dbReference type="OrthoDB" id="1739902at2"/>
<evidence type="ECO:0000313" key="4">
    <source>
        <dbReference type="Proteomes" id="UP000183967"/>
    </source>
</evidence>
<dbReference type="RefSeq" id="WP_073196739.1">
    <property type="nucleotide sequence ID" value="NZ_FQXO01000040.1"/>
</dbReference>
<sequence length="58" mass="6421">MRAQKTDNYIGRVTCSVNSCYYYGEGDHCLASSIQIQPPNANSSQETDCATFTPKNKL</sequence>
<reference evidence="4" key="1">
    <citation type="submission" date="2016-11" db="EMBL/GenBank/DDBJ databases">
        <authorList>
            <person name="Varghese N."/>
            <person name="Submissions S."/>
        </authorList>
    </citation>
    <scope>NUCLEOTIDE SEQUENCE [LARGE SCALE GENOMIC DNA]</scope>
    <source>
        <strain evidence="4">DSM 13643</strain>
    </source>
</reference>